<dbReference type="Proteomes" id="UP000320672">
    <property type="component" value="Chromosome"/>
</dbReference>
<evidence type="ECO:0000313" key="1">
    <source>
        <dbReference type="EMBL" id="QDS91673.1"/>
    </source>
</evidence>
<keyword evidence="2" id="KW-1185">Reference proteome</keyword>
<sequence length="84" mass="9184">MSAQLRWFGLGLVCWIEKSNDRDEALFEGPIEHPLNDRNGVVGCGVGPVGIVAGPFGDVVLLQLARFHSFADRSDNALQYSKLL</sequence>
<dbReference type="EMBL" id="CP036262">
    <property type="protein sequence ID" value="QDS91673.1"/>
    <property type="molecule type" value="Genomic_DNA"/>
</dbReference>
<evidence type="ECO:0000313" key="2">
    <source>
        <dbReference type="Proteomes" id="UP000320672"/>
    </source>
</evidence>
<dbReference type="AlphaFoldDB" id="A0A517M9V6"/>
<gene>
    <name evidence="1" type="ORF">FF011L_04050</name>
</gene>
<organism evidence="1 2">
    <name type="scientific">Roseimaritima multifibrata</name>
    <dbReference type="NCBI Taxonomy" id="1930274"/>
    <lineage>
        <taxon>Bacteria</taxon>
        <taxon>Pseudomonadati</taxon>
        <taxon>Planctomycetota</taxon>
        <taxon>Planctomycetia</taxon>
        <taxon>Pirellulales</taxon>
        <taxon>Pirellulaceae</taxon>
        <taxon>Roseimaritima</taxon>
    </lineage>
</organism>
<accession>A0A517M9V6</accession>
<proteinExistence type="predicted"/>
<protein>
    <submittedName>
        <fullName evidence="1">Uncharacterized protein</fullName>
    </submittedName>
</protein>
<dbReference type="KEGG" id="rml:FF011L_04050"/>
<name>A0A517M9V6_9BACT</name>
<reference evidence="1 2" key="1">
    <citation type="submission" date="2019-02" db="EMBL/GenBank/DDBJ databases">
        <title>Deep-cultivation of Planctomycetes and their phenomic and genomic characterization uncovers novel biology.</title>
        <authorList>
            <person name="Wiegand S."/>
            <person name="Jogler M."/>
            <person name="Boedeker C."/>
            <person name="Pinto D."/>
            <person name="Vollmers J."/>
            <person name="Rivas-Marin E."/>
            <person name="Kohn T."/>
            <person name="Peeters S.H."/>
            <person name="Heuer A."/>
            <person name="Rast P."/>
            <person name="Oberbeckmann S."/>
            <person name="Bunk B."/>
            <person name="Jeske O."/>
            <person name="Meyerdierks A."/>
            <person name="Storesund J.E."/>
            <person name="Kallscheuer N."/>
            <person name="Luecker S."/>
            <person name="Lage O.M."/>
            <person name="Pohl T."/>
            <person name="Merkel B.J."/>
            <person name="Hornburger P."/>
            <person name="Mueller R.-W."/>
            <person name="Bruemmer F."/>
            <person name="Labrenz M."/>
            <person name="Spormann A.M."/>
            <person name="Op den Camp H."/>
            <person name="Overmann J."/>
            <person name="Amann R."/>
            <person name="Jetten M.S.M."/>
            <person name="Mascher T."/>
            <person name="Medema M.H."/>
            <person name="Devos D.P."/>
            <person name="Kaster A.-K."/>
            <person name="Ovreas L."/>
            <person name="Rohde M."/>
            <person name="Galperin M.Y."/>
            <person name="Jogler C."/>
        </authorList>
    </citation>
    <scope>NUCLEOTIDE SEQUENCE [LARGE SCALE GENOMIC DNA]</scope>
    <source>
        <strain evidence="1 2">FF011L</strain>
    </source>
</reference>